<dbReference type="KEGG" id="pic:PICST_40023"/>
<dbReference type="HOGENOM" id="CLU_141867_4_1_1"/>
<dbReference type="GO" id="GO:0005737">
    <property type="term" value="C:cytoplasm"/>
    <property type="evidence" value="ECO:0007669"/>
    <property type="project" value="TreeGrafter"/>
</dbReference>
<accession>A3GH42</accession>
<evidence type="ECO:0000256" key="1">
    <source>
        <dbReference type="PROSITE-ProRule" id="PRU00339"/>
    </source>
</evidence>
<evidence type="ECO:0000313" key="3">
    <source>
        <dbReference type="Proteomes" id="UP000002258"/>
    </source>
</evidence>
<gene>
    <name evidence="2" type="ORF">PICST_40023</name>
</gene>
<dbReference type="EMBL" id="AAVQ01000002">
    <property type="protein sequence ID" value="EAZ62986.2"/>
    <property type="molecule type" value="Genomic_DNA"/>
</dbReference>
<reference evidence="2 3" key="1">
    <citation type="journal article" date="2007" name="Nat. Biotechnol.">
        <title>Genome sequence of the lignocellulose-bioconverting and xylose-fermenting yeast Pichia stipitis.</title>
        <authorList>
            <person name="Jeffries T.W."/>
            <person name="Grigoriev I.V."/>
            <person name="Grimwood J."/>
            <person name="Laplaza J.M."/>
            <person name="Aerts A."/>
            <person name="Salamov A."/>
            <person name="Schmutz J."/>
            <person name="Lindquist E."/>
            <person name="Dehal P."/>
            <person name="Shapiro H."/>
            <person name="Jin Y.S."/>
            <person name="Passoth V."/>
            <person name="Richardson P.M."/>
        </authorList>
    </citation>
    <scope>NUCLEOTIDE SEQUENCE [LARGE SCALE GENOMIC DNA]</scope>
    <source>
        <strain evidence="3">ATCC 58785 / CBS 6054 / NBRC 10063 / NRRL Y-11545</strain>
    </source>
</reference>
<dbReference type="InterPro" id="IPR043195">
    <property type="entry name" value="TTC12"/>
</dbReference>
<dbReference type="PROSITE" id="PS50005">
    <property type="entry name" value="TPR"/>
    <property type="match status" value="1"/>
</dbReference>
<name>A3GH42_PICST</name>
<dbReference type="OrthoDB" id="10250354at2759"/>
<dbReference type="PANTHER" id="PTHR46540:SF1">
    <property type="entry name" value="TETRATRICOPEPTIDE REPEAT PROTEIN 12"/>
    <property type="match status" value="1"/>
</dbReference>
<organism evidence="2 3">
    <name type="scientific">Scheffersomyces stipitis (strain ATCC 58785 / CBS 6054 / NBRC 10063 / NRRL Y-11545)</name>
    <name type="common">Yeast</name>
    <name type="synonym">Pichia stipitis</name>
    <dbReference type="NCBI Taxonomy" id="322104"/>
    <lineage>
        <taxon>Eukaryota</taxon>
        <taxon>Fungi</taxon>
        <taxon>Dikarya</taxon>
        <taxon>Ascomycota</taxon>
        <taxon>Saccharomycotina</taxon>
        <taxon>Pichiomycetes</taxon>
        <taxon>Debaryomycetaceae</taxon>
        <taxon>Scheffersomyces</taxon>
    </lineage>
</organism>
<dbReference type="STRING" id="322104.A3GH42"/>
<proteinExistence type="predicted"/>
<dbReference type="FunCoup" id="A3GH42">
    <property type="interactions" value="98"/>
</dbReference>
<dbReference type="RefSeq" id="XP_001387009.2">
    <property type="nucleotide sequence ID" value="XM_001386972.1"/>
</dbReference>
<keyword evidence="1" id="KW-0802">TPR repeat</keyword>
<dbReference type="Gene3D" id="1.25.40.10">
    <property type="entry name" value="Tetratricopeptide repeat domain"/>
    <property type="match status" value="1"/>
</dbReference>
<dbReference type="InParanoid" id="A3GH42"/>
<dbReference type="eggNOG" id="KOG0548">
    <property type="taxonomic scope" value="Eukaryota"/>
</dbReference>
<dbReference type="AlphaFoldDB" id="A3GH42"/>
<sequence>MISLIPSTEELRQAGNIAFKNQEFKKAAKIYRDAIKQDSKNPVLYSNRAQCFLKLEDYGRALRDCQMGI</sequence>
<protein>
    <submittedName>
        <fullName evidence="2">Uncharacterized protein</fullName>
    </submittedName>
</protein>
<dbReference type="Proteomes" id="UP000002258">
    <property type="component" value="Chromosome 1"/>
</dbReference>
<comment type="caution">
    <text evidence="2">The sequence shown here is derived from an EMBL/GenBank/DDBJ whole genome shotgun (WGS) entry which is preliminary data.</text>
</comment>
<feature type="repeat" description="TPR" evidence="1">
    <location>
        <begin position="8"/>
        <end position="41"/>
    </location>
</feature>
<dbReference type="GeneID" id="4851591"/>
<keyword evidence="3" id="KW-1185">Reference proteome</keyword>
<dbReference type="PANTHER" id="PTHR46540">
    <property type="entry name" value="TETRATRICOPEPTIDE REPEAT PROTEIN 12"/>
    <property type="match status" value="1"/>
</dbReference>
<dbReference type="InterPro" id="IPR011990">
    <property type="entry name" value="TPR-like_helical_dom_sf"/>
</dbReference>
<dbReference type="SUPFAM" id="SSF48452">
    <property type="entry name" value="TPR-like"/>
    <property type="match status" value="1"/>
</dbReference>
<evidence type="ECO:0000313" key="2">
    <source>
        <dbReference type="EMBL" id="EAZ62986.2"/>
    </source>
</evidence>
<feature type="non-terminal residue" evidence="2">
    <location>
        <position position="69"/>
    </location>
</feature>
<dbReference type="InterPro" id="IPR019734">
    <property type="entry name" value="TPR_rpt"/>
</dbReference>